<dbReference type="InterPro" id="IPR013083">
    <property type="entry name" value="Znf_RING/FYVE/PHD"/>
</dbReference>
<protein>
    <recommendedName>
        <fullName evidence="5">Zinc finger PHD-type domain-containing protein</fullName>
    </recommendedName>
</protein>
<dbReference type="AlphaFoldDB" id="A0AAV9ZZ98"/>
<comment type="caution">
    <text evidence="6">The sequence shown here is derived from an EMBL/GenBank/DDBJ whole genome shotgun (WGS) entry which is preliminary data.</text>
</comment>
<organism evidence="6 7">
    <name type="scientific">Favolaschia claudopus</name>
    <dbReference type="NCBI Taxonomy" id="2862362"/>
    <lineage>
        <taxon>Eukaryota</taxon>
        <taxon>Fungi</taxon>
        <taxon>Dikarya</taxon>
        <taxon>Basidiomycota</taxon>
        <taxon>Agaricomycotina</taxon>
        <taxon>Agaricomycetes</taxon>
        <taxon>Agaricomycetidae</taxon>
        <taxon>Agaricales</taxon>
        <taxon>Marasmiineae</taxon>
        <taxon>Mycenaceae</taxon>
        <taxon>Favolaschia</taxon>
    </lineage>
</organism>
<feature type="region of interest" description="Disordered" evidence="4">
    <location>
        <begin position="1"/>
        <end position="41"/>
    </location>
</feature>
<keyword evidence="2" id="KW-0863">Zinc-finger</keyword>
<dbReference type="Gene3D" id="3.30.40.10">
    <property type="entry name" value="Zinc/RING finger domain, C3HC4 (zinc finger)"/>
    <property type="match status" value="1"/>
</dbReference>
<dbReference type="InterPro" id="IPR001965">
    <property type="entry name" value="Znf_PHD"/>
</dbReference>
<dbReference type="Proteomes" id="UP001362999">
    <property type="component" value="Unassembled WGS sequence"/>
</dbReference>
<evidence type="ECO:0000259" key="5">
    <source>
        <dbReference type="SMART" id="SM00249"/>
    </source>
</evidence>
<keyword evidence="7" id="KW-1185">Reference proteome</keyword>
<reference evidence="6 7" key="1">
    <citation type="journal article" date="2024" name="J Genomics">
        <title>Draft genome sequencing and assembly of Favolaschia claudopus CIRM-BRFM 2984 isolated from oak limbs.</title>
        <authorList>
            <person name="Navarro D."/>
            <person name="Drula E."/>
            <person name="Chaduli D."/>
            <person name="Cazenave R."/>
            <person name="Ahrendt S."/>
            <person name="Wang J."/>
            <person name="Lipzen A."/>
            <person name="Daum C."/>
            <person name="Barry K."/>
            <person name="Grigoriev I.V."/>
            <person name="Favel A."/>
            <person name="Rosso M.N."/>
            <person name="Martin F."/>
        </authorList>
    </citation>
    <scope>NUCLEOTIDE SEQUENCE [LARGE SCALE GENOMIC DNA]</scope>
    <source>
        <strain evidence="6 7">CIRM-BRFM 2984</strain>
    </source>
</reference>
<gene>
    <name evidence="6" type="ORF">R3P38DRAFT_3071092</name>
</gene>
<evidence type="ECO:0000313" key="6">
    <source>
        <dbReference type="EMBL" id="KAK6996497.1"/>
    </source>
</evidence>
<dbReference type="InterPro" id="IPR019786">
    <property type="entry name" value="Zinc_finger_PHD-type_CS"/>
</dbReference>
<feature type="domain" description="Zinc finger PHD-type" evidence="5">
    <location>
        <begin position="106"/>
        <end position="155"/>
    </location>
</feature>
<dbReference type="InterPro" id="IPR011011">
    <property type="entry name" value="Znf_FYVE_PHD"/>
</dbReference>
<evidence type="ECO:0000256" key="4">
    <source>
        <dbReference type="SAM" id="MobiDB-lite"/>
    </source>
</evidence>
<evidence type="ECO:0000256" key="1">
    <source>
        <dbReference type="ARBA" id="ARBA00022723"/>
    </source>
</evidence>
<dbReference type="SMART" id="SM00249">
    <property type="entry name" value="PHD"/>
    <property type="match status" value="1"/>
</dbReference>
<proteinExistence type="predicted"/>
<sequence>MSRTSSPAPAVFAASSRASSSNIMYNSEPASRSPSAPTHENLGADLTSIVVPTGTTSVSFKPAATVASQVLPSSQASATVNPATSPHAALPEPCLSAKRTLTDNLECICGNQVTEDQRVSNSIVKCGRSGCETVWFHEDCADSGGKTGWVCESCKPTKKRR</sequence>
<feature type="compositionally biased region" description="Polar residues" evidence="4">
    <location>
        <begin position="22"/>
        <end position="38"/>
    </location>
</feature>
<name>A0AAV9ZZ98_9AGAR</name>
<accession>A0AAV9ZZ98</accession>
<evidence type="ECO:0000256" key="2">
    <source>
        <dbReference type="ARBA" id="ARBA00022771"/>
    </source>
</evidence>
<dbReference type="SUPFAM" id="SSF57903">
    <property type="entry name" value="FYVE/PHD zinc finger"/>
    <property type="match status" value="1"/>
</dbReference>
<dbReference type="EMBL" id="JAWWNJ010000097">
    <property type="protein sequence ID" value="KAK6996497.1"/>
    <property type="molecule type" value="Genomic_DNA"/>
</dbReference>
<evidence type="ECO:0000313" key="7">
    <source>
        <dbReference type="Proteomes" id="UP001362999"/>
    </source>
</evidence>
<dbReference type="GO" id="GO:0008270">
    <property type="term" value="F:zinc ion binding"/>
    <property type="evidence" value="ECO:0007669"/>
    <property type="project" value="UniProtKB-KW"/>
</dbReference>
<keyword evidence="1" id="KW-0479">Metal-binding</keyword>
<evidence type="ECO:0000256" key="3">
    <source>
        <dbReference type="ARBA" id="ARBA00022833"/>
    </source>
</evidence>
<feature type="compositionally biased region" description="Low complexity" evidence="4">
    <location>
        <begin position="1"/>
        <end position="21"/>
    </location>
</feature>
<dbReference type="PROSITE" id="PS01359">
    <property type="entry name" value="ZF_PHD_1"/>
    <property type="match status" value="1"/>
</dbReference>
<keyword evidence="3" id="KW-0862">Zinc</keyword>